<accession>A0A370SAW5</accession>
<dbReference type="PIRSF" id="PIRSF028162">
    <property type="entry name" value="BcbE_prd"/>
    <property type="match status" value="1"/>
</dbReference>
<dbReference type="AlphaFoldDB" id="A0A370SAW5"/>
<evidence type="ECO:0000313" key="1">
    <source>
        <dbReference type="EMBL" id="RDL16865.1"/>
    </source>
</evidence>
<dbReference type="InterPro" id="IPR016873">
    <property type="entry name" value="Caps_polysacc_synth_BcbE_prd"/>
</dbReference>
<sequence>MSVNIVITMAGRGSRFYEAGYTVPKYEIPAHGKSLFDWSMLSLRNFLTPDSRVIFVCLEENNSAEYVRKQSQALGLRDVHVIEISQVTDGQATSAYLARGLCRPDEPLLIYNIDTYVNPNALRPEFIREGADGWVPCFQVPGEHWSFVKLGDDQWATDLAEKQRISDFASIGLYWFSRAEDYEKAYERFFADSQNLVRGERYIAPLYRQLIAEGRKVSITDLAVDDVHVLGTPAELNAFLQLNPKDLNVD</sequence>
<organism evidence="1 2">
    <name type="scientific">Pseudomonas jessenii</name>
    <dbReference type="NCBI Taxonomy" id="77298"/>
    <lineage>
        <taxon>Bacteria</taxon>
        <taxon>Pseudomonadati</taxon>
        <taxon>Pseudomonadota</taxon>
        <taxon>Gammaproteobacteria</taxon>
        <taxon>Pseudomonadales</taxon>
        <taxon>Pseudomonadaceae</taxon>
        <taxon>Pseudomonas</taxon>
    </lineage>
</organism>
<dbReference type="Proteomes" id="UP000255365">
    <property type="component" value="Unassembled WGS sequence"/>
</dbReference>
<proteinExistence type="predicted"/>
<comment type="caution">
    <text evidence="1">The sequence shown here is derived from an EMBL/GenBank/DDBJ whole genome shotgun (WGS) entry which is preliminary data.</text>
</comment>
<dbReference type="Gene3D" id="3.90.550.10">
    <property type="entry name" value="Spore Coat Polysaccharide Biosynthesis Protein SpsA, Chain A"/>
    <property type="match status" value="1"/>
</dbReference>
<dbReference type="RefSeq" id="WP_042560344.1">
    <property type="nucleotide sequence ID" value="NZ_QRAV01000012.1"/>
</dbReference>
<name>A0A370SAW5_PSEJE</name>
<evidence type="ECO:0000313" key="2">
    <source>
        <dbReference type="Proteomes" id="UP000255365"/>
    </source>
</evidence>
<protein>
    <submittedName>
        <fullName evidence="1">dTDP-glucose pyrophosphorylase</fullName>
    </submittedName>
</protein>
<dbReference type="InterPro" id="IPR029044">
    <property type="entry name" value="Nucleotide-diphossugar_trans"/>
</dbReference>
<dbReference type="EMBL" id="QRAV01000012">
    <property type="protein sequence ID" value="RDL16865.1"/>
    <property type="molecule type" value="Genomic_DNA"/>
</dbReference>
<dbReference type="SUPFAM" id="SSF53448">
    <property type="entry name" value="Nucleotide-diphospho-sugar transferases"/>
    <property type="match status" value="1"/>
</dbReference>
<gene>
    <name evidence="1" type="ORF">DEU51_11251</name>
</gene>
<reference evidence="1 2" key="1">
    <citation type="submission" date="2018-07" db="EMBL/GenBank/DDBJ databases">
        <title>Genome sequencing of rice bacterial endophytes.</title>
        <authorList>
            <person name="Venturi V."/>
        </authorList>
    </citation>
    <scope>NUCLEOTIDE SEQUENCE [LARGE SCALE GENOMIC DNA]</scope>
    <source>
        <strain evidence="1 2">E2333</strain>
    </source>
</reference>
<dbReference type="CDD" id="cd04183">
    <property type="entry name" value="GT2_BcE_like"/>
    <property type="match status" value="1"/>
</dbReference>